<protein>
    <submittedName>
        <fullName evidence="4">Response regulator</fullName>
    </submittedName>
</protein>
<comment type="caution">
    <text evidence="4">The sequence shown here is derived from an EMBL/GenBank/DDBJ whole genome shotgun (WGS) entry which is preliminary data.</text>
</comment>
<dbReference type="PANTHER" id="PTHR44591">
    <property type="entry name" value="STRESS RESPONSE REGULATOR PROTEIN 1"/>
    <property type="match status" value="1"/>
</dbReference>
<proteinExistence type="predicted"/>
<organism evidence="4 5">
    <name type="scientific">Larkinella bovis</name>
    <dbReference type="NCBI Taxonomy" id="683041"/>
    <lineage>
        <taxon>Bacteria</taxon>
        <taxon>Pseudomonadati</taxon>
        <taxon>Bacteroidota</taxon>
        <taxon>Cytophagia</taxon>
        <taxon>Cytophagales</taxon>
        <taxon>Spirosomataceae</taxon>
        <taxon>Larkinella</taxon>
    </lineage>
</organism>
<evidence type="ECO:0000256" key="2">
    <source>
        <dbReference type="PROSITE-ProRule" id="PRU00169"/>
    </source>
</evidence>
<dbReference type="EMBL" id="JBHSMA010000001">
    <property type="protein sequence ID" value="MFC5408644.1"/>
    <property type="molecule type" value="Genomic_DNA"/>
</dbReference>
<dbReference type="Pfam" id="PF00072">
    <property type="entry name" value="Response_reg"/>
    <property type="match status" value="1"/>
</dbReference>
<dbReference type="RefSeq" id="WP_379841724.1">
    <property type="nucleotide sequence ID" value="NZ_JBHSMA010000001.1"/>
</dbReference>
<dbReference type="InterPro" id="IPR001789">
    <property type="entry name" value="Sig_transdc_resp-reg_receiver"/>
</dbReference>
<dbReference type="PROSITE" id="PS50110">
    <property type="entry name" value="RESPONSE_REGULATORY"/>
    <property type="match status" value="1"/>
</dbReference>
<feature type="domain" description="Response regulatory" evidence="3">
    <location>
        <begin position="6"/>
        <end position="122"/>
    </location>
</feature>
<dbReference type="Gene3D" id="3.40.50.2300">
    <property type="match status" value="1"/>
</dbReference>
<evidence type="ECO:0000256" key="1">
    <source>
        <dbReference type="ARBA" id="ARBA00022553"/>
    </source>
</evidence>
<dbReference type="Proteomes" id="UP001596106">
    <property type="component" value="Unassembled WGS sequence"/>
</dbReference>
<evidence type="ECO:0000259" key="3">
    <source>
        <dbReference type="PROSITE" id="PS50110"/>
    </source>
</evidence>
<keyword evidence="1 2" id="KW-0597">Phosphoprotein</keyword>
<gene>
    <name evidence="4" type="ORF">ACFPMF_04955</name>
</gene>
<feature type="modified residue" description="4-aspartylphosphate" evidence="2">
    <location>
        <position position="57"/>
    </location>
</feature>
<dbReference type="InterPro" id="IPR050595">
    <property type="entry name" value="Bact_response_regulator"/>
</dbReference>
<accession>A0ABW0I5L8</accession>
<evidence type="ECO:0000313" key="5">
    <source>
        <dbReference type="Proteomes" id="UP001596106"/>
    </source>
</evidence>
<dbReference type="SUPFAM" id="SSF52172">
    <property type="entry name" value="CheY-like"/>
    <property type="match status" value="1"/>
</dbReference>
<sequence>MNGTLRILVADDDVLCRKLLTSQLTKAGYQVLIASDGQEALNWIFSPHHRPDLVLLDLLMPRFSGLEVLERLKTVSWKLPVILMSGAERPIAREGVSQSSPDAFIKKPFLMNDLLLKIDNLL</sequence>
<keyword evidence="5" id="KW-1185">Reference proteome</keyword>
<dbReference type="PANTHER" id="PTHR44591:SF3">
    <property type="entry name" value="RESPONSE REGULATORY DOMAIN-CONTAINING PROTEIN"/>
    <property type="match status" value="1"/>
</dbReference>
<dbReference type="CDD" id="cd00156">
    <property type="entry name" value="REC"/>
    <property type="match status" value="1"/>
</dbReference>
<name>A0ABW0I5L8_9BACT</name>
<reference evidence="5" key="1">
    <citation type="journal article" date="2019" name="Int. J. Syst. Evol. Microbiol.">
        <title>The Global Catalogue of Microorganisms (GCM) 10K type strain sequencing project: providing services to taxonomists for standard genome sequencing and annotation.</title>
        <authorList>
            <consortium name="The Broad Institute Genomics Platform"/>
            <consortium name="The Broad Institute Genome Sequencing Center for Infectious Disease"/>
            <person name="Wu L."/>
            <person name="Ma J."/>
        </authorList>
    </citation>
    <scope>NUCLEOTIDE SEQUENCE [LARGE SCALE GENOMIC DNA]</scope>
    <source>
        <strain evidence="5">CCUG 55250</strain>
    </source>
</reference>
<evidence type="ECO:0000313" key="4">
    <source>
        <dbReference type="EMBL" id="MFC5408644.1"/>
    </source>
</evidence>
<dbReference type="InterPro" id="IPR011006">
    <property type="entry name" value="CheY-like_superfamily"/>
</dbReference>
<dbReference type="SMART" id="SM00448">
    <property type="entry name" value="REC"/>
    <property type="match status" value="1"/>
</dbReference>